<evidence type="ECO:0000313" key="2">
    <source>
        <dbReference type="Proteomes" id="UP000239589"/>
    </source>
</evidence>
<protein>
    <submittedName>
        <fullName evidence="1">Uncharacterized protein</fullName>
    </submittedName>
</protein>
<accession>A0A2S6CY14</accession>
<reference evidence="1 2" key="1">
    <citation type="submission" date="2018-02" db="EMBL/GenBank/DDBJ databases">
        <title>Discovery of a pederin family compound in a non-symbiotic bloom-forming cyanobacterium.</title>
        <authorList>
            <person name="Kust A."/>
            <person name="Mares J."/>
            <person name="Jokela J."/>
            <person name="Urajova P."/>
            <person name="Hajek J."/>
            <person name="Saurav K."/>
            <person name="Voracova K."/>
            <person name="Fewer D.P."/>
            <person name="Haapaniemi E."/>
            <person name="Permi P."/>
            <person name="Rehakova K."/>
            <person name="Sivonen K."/>
            <person name="Hrouzek P."/>
        </authorList>
    </citation>
    <scope>NUCLEOTIDE SEQUENCE [LARGE SCALE GENOMIC DNA]</scope>
    <source>
        <strain evidence="1 2">CHARLIE-1</strain>
    </source>
</reference>
<gene>
    <name evidence="1" type="ORF">CUN59_03120</name>
</gene>
<organism evidence="1 2">
    <name type="scientific">Cuspidothrix issatschenkoi CHARLIE-1</name>
    <dbReference type="NCBI Taxonomy" id="2052836"/>
    <lineage>
        <taxon>Bacteria</taxon>
        <taxon>Bacillati</taxon>
        <taxon>Cyanobacteriota</taxon>
        <taxon>Cyanophyceae</taxon>
        <taxon>Nostocales</taxon>
        <taxon>Aphanizomenonaceae</taxon>
        <taxon>Cuspidothrix</taxon>
    </lineage>
</organism>
<name>A0A2S6CY14_9CYAN</name>
<dbReference type="RefSeq" id="WP_104386457.1">
    <property type="nucleotide sequence ID" value="NZ_PGEM01000024.1"/>
</dbReference>
<proteinExistence type="predicted"/>
<dbReference type="EMBL" id="PGEM01000024">
    <property type="protein sequence ID" value="PPJ64646.1"/>
    <property type="molecule type" value="Genomic_DNA"/>
</dbReference>
<dbReference type="AlphaFoldDB" id="A0A2S6CY14"/>
<comment type="caution">
    <text evidence="1">The sequence shown here is derived from an EMBL/GenBank/DDBJ whole genome shotgun (WGS) entry which is preliminary data.</text>
</comment>
<dbReference type="Proteomes" id="UP000239589">
    <property type="component" value="Unassembled WGS sequence"/>
</dbReference>
<evidence type="ECO:0000313" key="1">
    <source>
        <dbReference type="EMBL" id="PPJ64646.1"/>
    </source>
</evidence>
<sequence length="66" mass="7324">MSNTDIKNTAINQELLMDLNMHLGILKLASTLMMLEQRGNNPTSLAQSSQPLAAVISNHSFRSIIW</sequence>
<keyword evidence="2" id="KW-1185">Reference proteome</keyword>